<feature type="chain" id="PRO_5032735842" description="Ig-like domain-containing protein" evidence="1">
    <location>
        <begin position="21"/>
        <end position="255"/>
    </location>
</feature>
<accession>A0A834FS05</accession>
<dbReference type="SUPFAM" id="SSF48726">
    <property type="entry name" value="Immunoglobulin"/>
    <property type="match status" value="2"/>
</dbReference>
<dbReference type="Proteomes" id="UP000646548">
    <property type="component" value="Unassembled WGS sequence"/>
</dbReference>
<evidence type="ECO:0000313" key="3">
    <source>
        <dbReference type="Proteomes" id="UP000646548"/>
    </source>
</evidence>
<evidence type="ECO:0008006" key="4">
    <source>
        <dbReference type="Google" id="ProtNLM"/>
    </source>
</evidence>
<dbReference type="Gene3D" id="2.60.40.10">
    <property type="entry name" value="Immunoglobulins"/>
    <property type="match status" value="2"/>
</dbReference>
<reference evidence="2" key="1">
    <citation type="journal article" name="BMC Genomics">
        <title>Long-read sequencing and de novo genome assembly of marine medaka (Oryzias melastigma).</title>
        <authorList>
            <person name="Liang P."/>
            <person name="Saqib H.S.A."/>
            <person name="Ni X."/>
            <person name="Shen Y."/>
        </authorList>
    </citation>
    <scope>NUCLEOTIDE SEQUENCE</scope>
    <source>
        <strain evidence="2">Bigg-433</strain>
    </source>
</reference>
<gene>
    <name evidence="2" type="ORF">FQA47_018235</name>
</gene>
<dbReference type="EMBL" id="WKFB01000006">
    <property type="protein sequence ID" value="KAF6739408.1"/>
    <property type="molecule type" value="Genomic_DNA"/>
</dbReference>
<feature type="signal peptide" evidence="1">
    <location>
        <begin position="1"/>
        <end position="20"/>
    </location>
</feature>
<comment type="caution">
    <text evidence="2">The sequence shown here is derived from an EMBL/GenBank/DDBJ whole genome shotgun (WGS) entry which is preliminary data.</text>
</comment>
<name>A0A834FS05_ORYME</name>
<dbReference type="InterPro" id="IPR036179">
    <property type="entry name" value="Ig-like_dom_sf"/>
</dbReference>
<evidence type="ECO:0000313" key="2">
    <source>
        <dbReference type="EMBL" id="KAF6739408.1"/>
    </source>
</evidence>
<protein>
    <recommendedName>
        <fullName evidence="4">Ig-like domain-containing protein</fullName>
    </recommendedName>
</protein>
<evidence type="ECO:0000256" key="1">
    <source>
        <dbReference type="SAM" id="SignalP"/>
    </source>
</evidence>
<keyword evidence="1" id="KW-0732">Signal</keyword>
<sequence length="255" mass="28512">MDFTTLCLFWFVLAVPSTSQELVTLRVSPTVVAKFNTRVTLHCNASTSQNGLLIKHMGWTQDTKLCSVNEEGTVISHHNNFTSPFHCEYEDGRLSLVFQRMQPLEIKKHFMCKLRSNQGVVHGFTTVELQENGEAADSSFQNKSPRCTFSHVYPDGEVHWFHGSRNLSGGSERPLTSKSLDPQGWLTITSQLPVHSDQESRLPYNCSLRSALSDAYIASIALVGNGATAWRSSDIPKTALCLPFALTLYRLEIMD</sequence>
<proteinExistence type="predicted"/>
<dbReference type="AlphaFoldDB" id="A0A834FS05"/>
<dbReference type="InterPro" id="IPR013783">
    <property type="entry name" value="Ig-like_fold"/>
</dbReference>
<organism evidence="2 3">
    <name type="scientific">Oryzias melastigma</name>
    <name type="common">Marine medaka</name>
    <dbReference type="NCBI Taxonomy" id="30732"/>
    <lineage>
        <taxon>Eukaryota</taxon>
        <taxon>Metazoa</taxon>
        <taxon>Chordata</taxon>
        <taxon>Craniata</taxon>
        <taxon>Vertebrata</taxon>
        <taxon>Euteleostomi</taxon>
        <taxon>Actinopterygii</taxon>
        <taxon>Neopterygii</taxon>
        <taxon>Teleostei</taxon>
        <taxon>Neoteleostei</taxon>
        <taxon>Acanthomorphata</taxon>
        <taxon>Ovalentaria</taxon>
        <taxon>Atherinomorphae</taxon>
        <taxon>Beloniformes</taxon>
        <taxon>Adrianichthyidae</taxon>
        <taxon>Oryziinae</taxon>
        <taxon>Oryzias</taxon>
    </lineage>
</organism>